<dbReference type="SUPFAM" id="SSF88713">
    <property type="entry name" value="Glycoside hydrolase/deacetylase"/>
    <property type="match status" value="1"/>
</dbReference>
<keyword evidence="2" id="KW-1185">Reference proteome</keyword>
<dbReference type="PANTHER" id="PTHR30105:SF2">
    <property type="entry name" value="DIVERGENT POLYSACCHARIDE DEACETYLASE SUPERFAMILY"/>
    <property type="match status" value="1"/>
</dbReference>
<dbReference type="InterPro" id="IPR011330">
    <property type="entry name" value="Glyco_hydro/deAcase_b/a-brl"/>
</dbReference>
<dbReference type="InterPro" id="IPR006837">
    <property type="entry name" value="Divergent_DAC"/>
</dbReference>
<dbReference type="Proteomes" id="UP001409585">
    <property type="component" value="Unassembled WGS sequence"/>
</dbReference>
<dbReference type="AlphaFoldDB" id="A0AAV3U5B5"/>
<proteinExistence type="predicted"/>
<evidence type="ECO:0000313" key="2">
    <source>
        <dbReference type="Proteomes" id="UP001409585"/>
    </source>
</evidence>
<protein>
    <submittedName>
        <fullName evidence="1">Divergent polysaccharide deacetylase family protein</fullName>
    </submittedName>
</protein>
<dbReference type="GO" id="GO:0005975">
    <property type="term" value="P:carbohydrate metabolic process"/>
    <property type="evidence" value="ECO:0007669"/>
    <property type="project" value="InterPro"/>
</dbReference>
<sequence length="259" mass="28720">MQRMLNPMAWCWWLIWLLCTPAIAHAERVMLIMDDIGYNLQAGIAVAQMPFPLTLAIIPFSPHAEEIAAVARAHGKEVIVHSPMASLDGRMVDPGGLVPGMSKAEFDNALLSQLAAVPFATGLNNHMGSLLTQQPQSMIWLMQMLKQHQLYFIDSRTTSATVAGETAMAAQVPTWQRDIFLDHDRDAYSINQQIGKLLPMAERKGLVVAIGHPYPETITALTETWQLLQTQGIEFVAPSHVLTDQLLARKKSLQRAIHP</sequence>
<name>A0AAV3U5B5_9ALTE</name>
<dbReference type="Pfam" id="PF04748">
    <property type="entry name" value="Polysacc_deac_2"/>
    <property type="match status" value="1"/>
</dbReference>
<accession>A0AAV3U5B5</accession>
<dbReference type="Gene3D" id="3.20.20.370">
    <property type="entry name" value="Glycoside hydrolase/deacetylase"/>
    <property type="match status" value="1"/>
</dbReference>
<dbReference type="EMBL" id="BAABLX010000028">
    <property type="protein sequence ID" value="GAA4948914.1"/>
    <property type="molecule type" value="Genomic_DNA"/>
</dbReference>
<dbReference type="CDD" id="cd10936">
    <property type="entry name" value="CE4_DAC2"/>
    <property type="match status" value="1"/>
</dbReference>
<dbReference type="PANTHER" id="PTHR30105">
    <property type="entry name" value="UNCHARACTERIZED YIBQ-RELATED"/>
    <property type="match status" value="1"/>
</dbReference>
<evidence type="ECO:0000313" key="1">
    <source>
        <dbReference type="EMBL" id="GAA4948914.1"/>
    </source>
</evidence>
<gene>
    <name evidence="1" type="ORF">GCM10025791_31310</name>
</gene>
<comment type="caution">
    <text evidence="1">The sequence shown here is derived from an EMBL/GenBank/DDBJ whole genome shotgun (WGS) entry which is preliminary data.</text>
</comment>
<organism evidence="1 2">
    <name type="scientific">Halioxenophilus aromaticivorans</name>
    <dbReference type="NCBI Taxonomy" id="1306992"/>
    <lineage>
        <taxon>Bacteria</taxon>
        <taxon>Pseudomonadati</taxon>
        <taxon>Pseudomonadota</taxon>
        <taxon>Gammaproteobacteria</taxon>
        <taxon>Alteromonadales</taxon>
        <taxon>Alteromonadaceae</taxon>
        <taxon>Halioxenophilus</taxon>
    </lineage>
</organism>
<reference evidence="2" key="1">
    <citation type="journal article" date="2019" name="Int. J. Syst. Evol. Microbiol.">
        <title>The Global Catalogue of Microorganisms (GCM) 10K type strain sequencing project: providing services to taxonomists for standard genome sequencing and annotation.</title>
        <authorList>
            <consortium name="The Broad Institute Genomics Platform"/>
            <consortium name="The Broad Institute Genome Sequencing Center for Infectious Disease"/>
            <person name="Wu L."/>
            <person name="Ma J."/>
        </authorList>
    </citation>
    <scope>NUCLEOTIDE SEQUENCE [LARGE SCALE GENOMIC DNA]</scope>
    <source>
        <strain evidence="2">JCM 19134</strain>
    </source>
</reference>